<feature type="transmembrane region" description="Helical" evidence="7">
    <location>
        <begin position="532"/>
        <end position="552"/>
    </location>
</feature>
<reference evidence="10" key="2">
    <citation type="journal article" date="2013" name="G3 (Bethesda)">
        <title>Genomes of Ashbya fungi isolated from insects reveal four mating-type loci, numerous translocations, lack of transposons, and distinct gene duplications.</title>
        <authorList>
            <person name="Dietrich F.S."/>
            <person name="Voegeli S."/>
            <person name="Kuo S."/>
            <person name="Philippsen P."/>
        </authorList>
    </citation>
    <scope>GENOME REANNOTATION</scope>
    <source>
        <strain evidence="10">ATCC 10895 / CBS 109.51 / FGSC 9923 / NRRL Y-1056</strain>
    </source>
</reference>
<dbReference type="Gene3D" id="1.20.1250.20">
    <property type="entry name" value="MFS general substrate transporter like domains"/>
    <property type="match status" value="1"/>
</dbReference>
<evidence type="ECO:0000313" key="10">
    <source>
        <dbReference type="Proteomes" id="UP000000591"/>
    </source>
</evidence>
<feature type="transmembrane region" description="Helical" evidence="7">
    <location>
        <begin position="59"/>
        <end position="81"/>
    </location>
</feature>
<dbReference type="CDD" id="cd17330">
    <property type="entry name" value="MFS_SLC46_TetA_like"/>
    <property type="match status" value="1"/>
</dbReference>
<dbReference type="PANTHER" id="PTHR23504">
    <property type="entry name" value="MAJOR FACILITATOR SUPERFAMILY DOMAIN-CONTAINING PROTEIN 10"/>
    <property type="match status" value="1"/>
</dbReference>
<accession>Q757R9</accession>
<feature type="transmembrane region" description="Helical" evidence="7">
    <location>
        <begin position="465"/>
        <end position="488"/>
    </location>
</feature>
<organism evidence="9 10">
    <name type="scientific">Eremothecium gossypii (strain ATCC 10895 / CBS 109.51 / FGSC 9923 / NRRL Y-1056)</name>
    <name type="common">Yeast</name>
    <name type="synonym">Ashbya gossypii</name>
    <dbReference type="NCBI Taxonomy" id="284811"/>
    <lineage>
        <taxon>Eukaryota</taxon>
        <taxon>Fungi</taxon>
        <taxon>Dikarya</taxon>
        <taxon>Ascomycota</taxon>
        <taxon>Saccharomycotina</taxon>
        <taxon>Saccharomycetes</taxon>
        <taxon>Saccharomycetales</taxon>
        <taxon>Saccharomycetaceae</taxon>
        <taxon>Eremothecium</taxon>
    </lineage>
</organism>
<dbReference type="Proteomes" id="UP000000591">
    <property type="component" value="Chromosome V"/>
</dbReference>
<feature type="transmembrane region" description="Helical" evidence="7">
    <location>
        <begin position="404"/>
        <end position="423"/>
    </location>
</feature>
<dbReference type="InterPro" id="IPR020846">
    <property type="entry name" value="MFS_dom"/>
</dbReference>
<keyword evidence="4 7" id="KW-1133">Transmembrane helix</keyword>
<dbReference type="RefSeq" id="NP_984804.1">
    <property type="nucleotide sequence ID" value="NM_210158.1"/>
</dbReference>
<dbReference type="InParanoid" id="Q757R9"/>
<keyword evidence="2" id="KW-0813">Transport</keyword>
<evidence type="ECO:0000256" key="4">
    <source>
        <dbReference type="ARBA" id="ARBA00022989"/>
    </source>
</evidence>
<comment type="subcellular location">
    <subcellularLocation>
        <location evidence="1">Membrane</location>
        <topology evidence="1">Multi-pass membrane protein</topology>
    </subcellularLocation>
</comment>
<dbReference type="FunCoup" id="Q757R9">
    <property type="interactions" value="83"/>
</dbReference>
<protein>
    <submittedName>
        <fullName evidence="9">AEL057Cp</fullName>
    </submittedName>
</protein>
<dbReference type="EMBL" id="AE016818">
    <property type="protein sequence ID" value="AAS52628.1"/>
    <property type="molecule type" value="Genomic_DNA"/>
</dbReference>
<feature type="domain" description="Major facilitator superfamily (MFS) profile" evidence="8">
    <location>
        <begin position="1"/>
        <end position="557"/>
    </location>
</feature>
<sequence>MMGGTKQPLVSEQLRGFPWAQISLVMFVRLSEPVAFMSLFPYMYFMVRDFDVSSNESQIAAYSGWLGSVFALCQVVSAMNWGHFAERYGRKWALILGQLGTCCSLLLLGFAGNYYQALLARSLMGLLNGNAGVVRTVVGELASQERHQALAFSTMQLLWQFGAVLGPMIGGYLSFPKGQNKIPEWYPPWLSKMVSLFPYSLPNLVISVLLLGSVLTTALFLEETHPHLKHSRDRGLEVGSWLLRHFWPWYTARSSSTERALVTDEEVQSDTEERTHLLSDGRRTSGEDYAYSRVTGKDAAPGETQNKAVATGTQLGTEFVEEGIPPPLEQTAMRHMIYADVFYPIISHLCLELHLTPTVEFLPVFLSTALATEERPDGTVGLASRFPWKIVGGIGMSSERAGDLLSTTGIVGCLVMFFLFPLITQRYDPISIYRSGLSLFPIVYVLVPYIVFLQKDSIPKWCTYVYLYSLTSAKTTICCLTMPQMLLIIHRTCHPRYRGVVNSAVISLGAGARFIGPLLGGYILAWSQAHEVAWLLWWLLAALAVYAGYQAYKIRAV</sequence>
<keyword evidence="10" id="KW-1185">Reference proteome</keyword>
<dbReference type="KEGG" id="ago:AGOS_AEL057C"/>
<evidence type="ECO:0000256" key="1">
    <source>
        <dbReference type="ARBA" id="ARBA00004141"/>
    </source>
</evidence>
<evidence type="ECO:0000256" key="5">
    <source>
        <dbReference type="ARBA" id="ARBA00023136"/>
    </source>
</evidence>
<dbReference type="PROSITE" id="PS50850">
    <property type="entry name" value="MFS"/>
    <property type="match status" value="1"/>
</dbReference>
<dbReference type="GeneID" id="4620996"/>
<dbReference type="eggNOG" id="KOG2615">
    <property type="taxonomic scope" value="Eukaryota"/>
</dbReference>
<feature type="compositionally biased region" description="Basic and acidic residues" evidence="6">
    <location>
        <begin position="271"/>
        <end position="283"/>
    </location>
</feature>
<evidence type="ECO:0000256" key="2">
    <source>
        <dbReference type="ARBA" id="ARBA00022448"/>
    </source>
</evidence>
<feature type="transmembrane region" description="Helical" evidence="7">
    <location>
        <begin position="500"/>
        <end position="526"/>
    </location>
</feature>
<feature type="transmembrane region" description="Helical" evidence="7">
    <location>
        <begin position="21"/>
        <end position="47"/>
    </location>
</feature>
<proteinExistence type="predicted"/>
<name>Q757R9_EREGS</name>
<feature type="transmembrane region" description="Helical" evidence="7">
    <location>
        <begin position="157"/>
        <end position="175"/>
    </location>
</feature>
<reference evidence="9 10" key="1">
    <citation type="journal article" date="2004" name="Science">
        <title>The Ashbya gossypii genome as a tool for mapping the ancient Saccharomyces cerevisiae genome.</title>
        <authorList>
            <person name="Dietrich F.S."/>
            <person name="Voegeli S."/>
            <person name="Brachat S."/>
            <person name="Lerch A."/>
            <person name="Gates K."/>
            <person name="Steiner S."/>
            <person name="Mohr C."/>
            <person name="Pohlmann R."/>
            <person name="Luedi P."/>
            <person name="Choi S."/>
            <person name="Wing R.A."/>
            <person name="Flavier A."/>
            <person name="Gaffney T.D."/>
            <person name="Philippsen P."/>
        </authorList>
    </citation>
    <scope>NUCLEOTIDE SEQUENCE [LARGE SCALE GENOMIC DNA]</scope>
    <source>
        <strain evidence="10">ATCC 10895 / CBS 109.51 / FGSC 9923 / NRRL Y-1056</strain>
    </source>
</reference>
<dbReference type="OrthoDB" id="10262656at2759"/>
<evidence type="ECO:0000256" key="3">
    <source>
        <dbReference type="ARBA" id="ARBA00022692"/>
    </source>
</evidence>
<feature type="transmembrane region" description="Helical" evidence="7">
    <location>
        <begin position="435"/>
        <end position="453"/>
    </location>
</feature>
<dbReference type="PANTHER" id="PTHR23504:SF15">
    <property type="entry name" value="MAJOR FACILITATOR SUPERFAMILY (MFS) PROFILE DOMAIN-CONTAINING PROTEIN"/>
    <property type="match status" value="1"/>
</dbReference>
<evidence type="ECO:0000256" key="7">
    <source>
        <dbReference type="SAM" id="Phobius"/>
    </source>
</evidence>
<dbReference type="GO" id="GO:0016020">
    <property type="term" value="C:membrane"/>
    <property type="evidence" value="ECO:0007669"/>
    <property type="project" value="UniProtKB-SubCell"/>
</dbReference>
<dbReference type="GO" id="GO:0022857">
    <property type="term" value="F:transmembrane transporter activity"/>
    <property type="evidence" value="ECO:0007669"/>
    <property type="project" value="InterPro"/>
</dbReference>
<dbReference type="AlphaFoldDB" id="Q757R9"/>
<dbReference type="HOGENOM" id="CLU_001265_54_5_1"/>
<dbReference type="SUPFAM" id="SSF103473">
    <property type="entry name" value="MFS general substrate transporter"/>
    <property type="match status" value="1"/>
</dbReference>
<dbReference type="Pfam" id="PF07690">
    <property type="entry name" value="MFS_1"/>
    <property type="match status" value="1"/>
</dbReference>
<dbReference type="OMA" id="PQIMLLI"/>
<evidence type="ECO:0000313" key="9">
    <source>
        <dbReference type="EMBL" id="AAS52628.1"/>
    </source>
</evidence>
<feature type="transmembrane region" description="Helical" evidence="7">
    <location>
        <begin position="196"/>
        <end position="221"/>
    </location>
</feature>
<evidence type="ECO:0000259" key="8">
    <source>
        <dbReference type="PROSITE" id="PS50850"/>
    </source>
</evidence>
<gene>
    <name evidence="9" type="ORF">AGOS_AEL057C</name>
</gene>
<evidence type="ECO:0000256" key="6">
    <source>
        <dbReference type="SAM" id="MobiDB-lite"/>
    </source>
</evidence>
<keyword evidence="5 7" id="KW-0472">Membrane</keyword>
<keyword evidence="3 7" id="KW-0812">Transmembrane</keyword>
<dbReference type="InterPro" id="IPR011701">
    <property type="entry name" value="MFS"/>
</dbReference>
<feature type="region of interest" description="Disordered" evidence="6">
    <location>
        <begin position="263"/>
        <end position="283"/>
    </location>
</feature>
<dbReference type="InterPro" id="IPR036259">
    <property type="entry name" value="MFS_trans_sf"/>
</dbReference>
<feature type="transmembrane region" description="Helical" evidence="7">
    <location>
        <begin position="93"/>
        <end position="115"/>
    </location>
</feature>